<evidence type="ECO:0000256" key="1">
    <source>
        <dbReference type="ARBA" id="ARBA00001974"/>
    </source>
</evidence>
<dbReference type="Gene3D" id="3.30.70.2190">
    <property type="match status" value="1"/>
</dbReference>
<dbReference type="AlphaFoldDB" id="A0A6N6MSA5"/>
<keyword evidence="3" id="KW-0285">Flavoprotein</keyword>
<reference evidence="6 7" key="1">
    <citation type="submission" date="2019-09" db="EMBL/GenBank/DDBJ databases">
        <title>YIM 132548 draft genome.</title>
        <authorList>
            <person name="Jiang L."/>
        </authorList>
    </citation>
    <scope>NUCLEOTIDE SEQUENCE [LARGE SCALE GENOMIC DNA]</scope>
    <source>
        <strain evidence="6 7">YIM 132548</strain>
    </source>
</reference>
<feature type="domain" description="FAD-binding PCMH-type" evidence="5">
    <location>
        <begin position="41"/>
        <end position="222"/>
    </location>
</feature>
<organism evidence="6 7">
    <name type="scientific">Methylobacterium planeticum</name>
    <dbReference type="NCBI Taxonomy" id="2615211"/>
    <lineage>
        <taxon>Bacteria</taxon>
        <taxon>Pseudomonadati</taxon>
        <taxon>Pseudomonadota</taxon>
        <taxon>Alphaproteobacteria</taxon>
        <taxon>Hyphomicrobiales</taxon>
        <taxon>Methylobacteriaceae</taxon>
        <taxon>Methylobacterium</taxon>
    </lineage>
</organism>
<dbReference type="InterPro" id="IPR006094">
    <property type="entry name" value="Oxid_FAD_bind_N"/>
</dbReference>
<keyword evidence="4" id="KW-0274">FAD</keyword>
<dbReference type="InterPro" id="IPR016167">
    <property type="entry name" value="FAD-bd_PCMH_sub1"/>
</dbReference>
<protein>
    <submittedName>
        <fullName evidence="6">FAD-binding oxidoreductase</fullName>
    </submittedName>
</protein>
<dbReference type="InterPro" id="IPR016166">
    <property type="entry name" value="FAD-bd_PCMH"/>
</dbReference>
<dbReference type="InterPro" id="IPR004113">
    <property type="entry name" value="FAD-bd_oxidored_4_C"/>
</dbReference>
<dbReference type="RefSeq" id="WP_150964633.1">
    <property type="nucleotide sequence ID" value="NZ_VZZJ01000013.1"/>
</dbReference>
<keyword evidence="7" id="KW-1185">Reference proteome</keyword>
<gene>
    <name evidence="6" type="ORF">F6X51_15725</name>
</gene>
<dbReference type="InterPro" id="IPR016169">
    <property type="entry name" value="FAD-bd_PCMH_sub2"/>
</dbReference>
<dbReference type="Gene3D" id="3.30.70.2740">
    <property type="match status" value="1"/>
</dbReference>
<dbReference type="SUPFAM" id="SSF55103">
    <property type="entry name" value="FAD-linked oxidases, C-terminal domain"/>
    <property type="match status" value="1"/>
</dbReference>
<dbReference type="Pfam" id="PF02913">
    <property type="entry name" value="FAD-oxidase_C"/>
    <property type="match status" value="1"/>
</dbReference>
<comment type="caution">
    <text evidence="6">The sequence shown here is derived from an EMBL/GenBank/DDBJ whole genome shotgun (WGS) entry which is preliminary data.</text>
</comment>
<sequence>MDRCADLPGLLARLGERLGPAGLLTAEADLAPYAVDWRRMFHGRPAAVARPGSTAEVAAVVELCRAAGAPVVPQGGHTGLAGAATPDASGGQIVLSLARMDAVRAVDPVGLTIEAEAGCILRVAKDAAEAAGRFLPVTLAAEGSAMIGGVVATNAGGLNVLRYGMTRGLVLGLEVVLPDGTVVDGLRALRKDNAGYDWKQLFIGTEGTLGIVTAAILRLVARPRHTATALLAVEDPAAALRILHGAHDALGDTIQAFELISRASIDLVAEHAGLRSPLQAAAWSVLIEAGSSLAGLREAFEGVLGAALEAGDAVDGVLAESGQQAAGLWALRESISEAEGRAGTSVKHDVSVPISAIPAFLAETARALAEGAPAARRNVFGHMGDGNIHYNVLTGPGDTTEAINAIVHGVVERFGGSISAEHGIGQYRVAELQRHRRRGELDLARRIKEAIDPQGLMNPGKVLPR</sequence>
<dbReference type="Gene3D" id="1.10.45.10">
    <property type="entry name" value="Vanillyl-alcohol Oxidase, Chain A, domain 4"/>
    <property type="match status" value="1"/>
</dbReference>
<dbReference type="InterPro" id="IPR036318">
    <property type="entry name" value="FAD-bd_PCMH-like_sf"/>
</dbReference>
<dbReference type="SUPFAM" id="SSF56176">
    <property type="entry name" value="FAD-binding/transporter-associated domain-like"/>
    <property type="match status" value="1"/>
</dbReference>
<evidence type="ECO:0000256" key="3">
    <source>
        <dbReference type="ARBA" id="ARBA00022630"/>
    </source>
</evidence>
<proteinExistence type="inferred from homology"/>
<dbReference type="Proteomes" id="UP000441523">
    <property type="component" value="Unassembled WGS sequence"/>
</dbReference>
<dbReference type="GO" id="GO:0071949">
    <property type="term" value="F:FAD binding"/>
    <property type="evidence" value="ECO:0007669"/>
    <property type="project" value="InterPro"/>
</dbReference>
<dbReference type="EMBL" id="VZZJ01000013">
    <property type="protein sequence ID" value="KAB1072441.1"/>
    <property type="molecule type" value="Genomic_DNA"/>
</dbReference>
<evidence type="ECO:0000259" key="5">
    <source>
        <dbReference type="PROSITE" id="PS51387"/>
    </source>
</evidence>
<accession>A0A6N6MSA5</accession>
<dbReference type="InterPro" id="IPR016171">
    <property type="entry name" value="Vanillyl_alc_oxidase_C-sub2"/>
</dbReference>
<dbReference type="InterPro" id="IPR016164">
    <property type="entry name" value="FAD-linked_Oxase-like_C"/>
</dbReference>
<dbReference type="GO" id="GO:0003824">
    <property type="term" value="F:catalytic activity"/>
    <property type="evidence" value="ECO:0007669"/>
    <property type="project" value="InterPro"/>
</dbReference>
<dbReference type="PANTHER" id="PTHR43716">
    <property type="entry name" value="D-2-HYDROXYGLUTARATE DEHYDROGENASE, MITOCHONDRIAL"/>
    <property type="match status" value="1"/>
</dbReference>
<dbReference type="PANTHER" id="PTHR43716:SF2">
    <property type="entry name" value="BLL6224 PROTEIN"/>
    <property type="match status" value="1"/>
</dbReference>
<comment type="similarity">
    <text evidence="2">Belongs to the FAD-binding oxidoreductase/transferase type 4 family.</text>
</comment>
<dbReference type="Gene3D" id="3.30.43.10">
    <property type="entry name" value="Uridine Diphospho-n-acetylenolpyruvylglucosamine Reductase, domain 2"/>
    <property type="match status" value="1"/>
</dbReference>
<comment type="cofactor">
    <cofactor evidence="1">
        <name>FAD</name>
        <dbReference type="ChEBI" id="CHEBI:57692"/>
    </cofactor>
</comment>
<dbReference type="GO" id="GO:0022904">
    <property type="term" value="P:respiratory electron transport chain"/>
    <property type="evidence" value="ECO:0007669"/>
    <property type="project" value="TreeGrafter"/>
</dbReference>
<name>A0A6N6MSA5_9HYPH</name>
<evidence type="ECO:0000313" key="7">
    <source>
        <dbReference type="Proteomes" id="UP000441523"/>
    </source>
</evidence>
<dbReference type="Gene3D" id="3.30.465.10">
    <property type="match status" value="1"/>
</dbReference>
<dbReference type="FunFam" id="1.10.45.10:FF:000001">
    <property type="entry name" value="D-lactate dehydrogenase mitochondrial"/>
    <property type="match status" value="1"/>
</dbReference>
<evidence type="ECO:0000256" key="2">
    <source>
        <dbReference type="ARBA" id="ARBA00008000"/>
    </source>
</evidence>
<dbReference type="Pfam" id="PF01565">
    <property type="entry name" value="FAD_binding_4"/>
    <property type="match status" value="1"/>
</dbReference>
<evidence type="ECO:0000256" key="4">
    <source>
        <dbReference type="ARBA" id="ARBA00022827"/>
    </source>
</evidence>
<dbReference type="PROSITE" id="PS51387">
    <property type="entry name" value="FAD_PCMH"/>
    <property type="match status" value="1"/>
</dbReference>
<dbReference type="InterPro" id="IPR051264">
    <property type="entry name" value="FAD-oxidored/transferase_4"/>
</dbReference>
<evidence type="ECO:0000313" key="6">
    <source>
        <dbReference type="EMBL" id="KAB1072441.1"/>
    </source>
</evidence>